<keyword evidence="3 5" id="KW-0597">Phosphoprotein</keyword>
<dbReference type="RefSeq" id="WP_077547441.1">
    <property type="nucleotide sequence ID" value="NZ_JACHEJ010000003.1"/>
</dbReference>
<evidence type="ECO:0000256" key="5">
    <source>
        <dbReference type="PROSITE-ProRule" id="PRU00169"/>
    </source>
</evidence>
<evidence type="ECO:0000256" key="1">
    <source>
        <dbReference type="ARBA" id="ARBA00000085"/>
    </source>
</evidence>
<dbReference type="SMART" id="SM00448">
    <property type="entry name" value="REC"/>
    <property type="match status" value="1"/>
</dbReference>
<gene>
    <name evidence="8" type="ORF">HNQ75_001643</name>
</gene>
<dbReference type="CDD" id="cd00082">
    <property type="entry name" value="HisKA"/>
    <property type="match status" value="1"/>
</dbReference>
<dbReference type="SUPFAM" id="SSF52172">
    <property type="entry name" value="CheY-like"/>
    <property type="match status" value="1"/>
</dbReference>
<dbReference type="Gene3D" id="3.30.565.10">
    <property type="entry name" value="Histidine kinase-like ATPase, C-terminal domain"/>
    <property type="match status" value="1"/>
</dbReference>
<evidence type="ECO:0000256" key="2">
    <source>
        <dbReference type="ARBA" id="ARBA00012438"/>
    </source>
</evidence>
<dbReference type="GO" id="GO:0000155">
    <property type="term" value="F:phosphorelay sensor kinase activity"/>
    <property type="evidence" value="ECO:0007669"/>
    <property type="project" value="InterPro"/>
</dbReference>
<dbReference type="InterPro" id="IPR004358">
    <property type="entry name" value="Sig_transdc_His_kin-like_C"/>
</dbReference>
<dbReference type="PROSITE" id="PS50109">
    <property type="entry name" value="HIS_KIN"/>
    <property type="match status" value="1"/>
</dbReference>
<name>A0A7X0DCJ3_9HYPH</name>
<feature type="modified residue" description="4-aspartylphosphate" evidence="5">
    <location>
        <position position="470"/>
    </location>
</feature>
<dbReference type="EC" id="2.7.13.3" evidence="2"/>
<dbReference type="AlphaFoldDB" id="A0A7X0DCJ3"/>
<evidence type="ECO:0000313" key="8">
    <source>
        <dbReference type="EMBL" id="MBB6179675.1"/>
    </source>
</evidence>
<dbReference type="PRINTS" id="PR00344">
    <property type="entry name" value="BCTRLSENSOR"/>
</dbReference>
<reference evidence="8 9" key="1">
    <citation type="submission" date="2020-08" db="EMBL/GenBank/DDBJ databases">
        <title>Genomic Encyclopedia of Type Strains, Phase IV (KMG-IV): sequencing the most valuable type-strain genomes for metagenomic binning, comparative biology and taxonomic classification.</title>
        <authorList>
            <person name="Goeker M."/>
        </authorList>
    </citation>
    <scope>NUCLEOTIDE SEQUENCE [LARGE SCALE GENOMIC DNA]</scope>
    <source>
        <strain evidence="8 9">DSM 102134</strain>
    </source>
</reference>
<dbReference type="PANTHER" id="PTHR45339:SF5">
    <property type="entry name" value="HISTIDINE KINASE"/>
    <property type="match status" value="1"/>
</dbReference>
<evidence type="ECO:0000256" key="3">
    <source>
        <dbReference type="ARBA" id="ARBA00022553"/>
    </source>
</evidence>
<dbReference type="Gene3D" id="1.10.287.130">
    <property type="match status" value="1"/>
</dbReference>
<evidence type="ECO:0000259" key="6">
    <source>
        <dbReference type="PROSITE" id="PS50109"/>
    </source>
</evidence>
<dbReference type="PANTHER" id="PTHR45339">
    <property type="entry name" value="HYBRID SIGNAL TRANSDUCTION HISTIDINE KINASE J"/>
    <property type="match status" value="1"/>
</dbReference>
<protein>
    <recommendedName>
        <fullName evidence="2">histidine kinase</fullName>
        <ecNumber evidence="2">2.7.13.3</ecNumber>
    </recommendedName>
</protein>
<dbReference type="InterPro" id="IPR036890">
    <property type="entry name" value="HATPase_C_sf"/>
</dbReference>
<dbReference type="InterPro" id="IPR003594">
    <property type="entry name" value="HATPase_dom"/>
</dbReference>
<dbReference type="Pfam" id="PF00072">
    <property type="entry name" value="Response_reg"/>
    <property type="match status" value="1"/>
</dbReference>
<dbReference type="InterPro" id="IPR036097">
    <property type="entry name" value="HisK_dim/P_sf"/>
</dbReference>
<proteinExistence type="predicted"/>
<keyword evidence="9" id="KW-1185">Reference proteome</keyword>
<dbReference type="Pfam" id="PF00512">
    <property type="entry name" value="HisKA"/>
    <property type="match status" value="1"/>
</dbReference>
<evidence type="ECO:0000259" key="7">
    <source>
        <dbReference type="PROSITE" id="PS50110"/>
    </source>
</evidence>
<dbReference type="Gene3D" id="3.40.50.2300">
    <property type="match status" value="1"/>
</dbReference>
<dbReference type="InterPro" id="IPR005467">
    <property type="entry name" value="His_kinase_dom"/>
</dbReference>
<dbReference type="SUPFAM" id="SSF55874">
    <property type="entry name" value="ATPase domain of HSP90 chaperone/DNA topoisomerase II/histidine kinase"/>
    <property type="match status" value="1"/>
</dbReference>
<feature type="domain" description="Histidine kinase" evidence="6">
    <location>
        <begin position="47"/>
        <end position="262"/>
    </location>
</feature>
<evidence type="ECO:0000256" key="4">
    <source>
        <dbReference type="ARBA" id="ARBA00023012"/>
    </source>
</evidence>
<evidence type="ECO:0000313" key="9">
    <source>
        <dbReference type="Proteomes" id="UP000535501"/>
    </source>
</evidence>
<dbReference type="SUPFAM" id="SSF47384">
    <property type="entry name" value="Homodimeric domain of signal transducing histidine kinase"/>
    <property type="match status" value="1"/>
</dbReference>
<dbReference type="PROSITE" id="PS50110">
    <property type="entry name" value="RESPONSE_REGULATORY"/>
    <property type="match status" value="1"/>
</dbReference>
<dbReference type="Proteomes" id="UP000535501">
    <property type="component" value="Unassembled WGS sequence"/>
</dbReference>
<dbReference type="InterPro" id="IPR003661">
    <property type="entry name" value="HisK_dim/P_dom"/>
</dbReference>
<accession>A0A7X0DCJ3</accession>
<comment type="catalytic activity">
    <reaction evidence="1">
        <text>ATP + protein L-histidine = ADP + protein N-phospho-L-histidine.</text>
        <dbReference type="EC" id="2.7.13.3"/>
    </reaction>
</comment>
<keyword evidence="4" id="KW-0902">Two-component regulatory system</keyword>
<organism evidence="8 9">
    <name type="scientific">Pseudorhizobium flavum</name>
    <dbReference type="NCBI Taxonomy" id="1335061"/>
    <lineage>
        <taxon>Bacteria</taxon>
        <taxon>Pseudomonadati</taxon>
        <taxon>Pseudomonadota</taxon>
        <taxon>Alphaproteobacteria</taxon>
        <taxon>Hyphomicrobiales</taxon>
        <taxon>Rhizobiaceae</taxon>
        <taxon>Rhizobium/Agrobacterium group</taxon>
        <taxon>Pseudorhizobium</taxon>
    </lineage>
</organism>
<dbReference type="Pfam" id="PF02518">
    <property type="entry name" value="HATPase_c"/>
    <property type="match status" value="1"/>
</dbReference>
<dbReference type="InterPro" id="IPR001789">
    <property type="entry name" value="Sig_transdc_resp-reg_receiver"/>
</dbReference>
<dbReference type="SMART" id="SM00388">
    <property type="entry name" value="HisKA"/>
    <property type="match status" value="1"/>
</dbReference>
<dbReference type="SMART" id="SM00387">
    <property type="entry name" value="HATPase_c"/>
    <property type="match status" value="1"/>
</dbReference>
<sequence length="550" mass="59058">MRFPFATLKDRLPRLRDSCSVFIDRISGRRLRDAEAESAAKSRQIATVVHELRTPLNGILGMTHLLGQTRLTAEQQNYLSGIRQSGHALAQLVEDLLDFSTLEAGRFRLNNRTASIRQQIETVVEMLAPRAHEKGIELAATVAADVPELLEFDPARLRQVLFNVIGNAVKFTERGGVLISVRAEGSDVVIAVADTGPGMNADARMRLFREFEQMGNAAQRSGGTGLGLAIALHILRELGGSLSAASEPDLGTTFTIRFPLRLAEDAPAGATRRGGLLERNRVLLLAPAGPAATATVATIETLGGTCRHVESTADAAELLTGDSALTPFTDLIVDHRLAAQSVGGQGTGPLHRILLVNPEERASQPQELYDAWLIRPLREKSLIDVLSGRLKGSRNREEASLPAGSTTEAVSPPAVSRLHVLVAEDDPIGAKLVSAALRKRGHRVDIVDNARSILDHAAILDGRPDVIITDLHMPGMATMEALSELRRHEGLNRLSATPVIVLSGDASGQSPVGSEALDISARLGKPTDPQHLLQLVEQLASRKVAPTELH</sequence>
<dbReference type="CDD" id="cd17546">
    <property type="entry name" value="REC_hyHK_CKI1_RcsC-like"/>
    <property type="match status" value="1"/>
</dbReference>
<dbReference type="FunFam" id="3.30.565.10:FF:000010">
    <property type="entry name" value="Sensor histidine kinase RcsC"/>
    <property type="match status" value="1"/>
</dbReference>
<comment type="caution">
    <text evidence="8">The sequence shown here is derived from an EMBL/GenBank/DDBJ whole genome shotgun (WGS) entry which is preliminary data.</text>
</comment>
<dbReference type="EMBL" id="JACHEJ010000003">
    <property type="protein sequence ID" value="MBB6179675.1"/>
    <property type="molecule type" value="Genomic_DNA"/>
</dbReference>
<feature type="domain" description="Response regulatory" evidence="7">
    <location>
        <begin position="419"/>
        <end position="540"/>
    </location>
</feature>
<dbReference type="InterPro" id="IPR011006">
    <property type="entry name" value="CheY-like_superfamily"/>
</dbReference>